<feature type="transmembrane region" description="Helical" evidence="7">
    <location>
        <begin position="457"/>
        <end position="477"/>
    </location>
</feature>
<dbReference type="PANTHER" id="PTHR46494:SF1">
    <property type="entry name" value="CORA FAMILY METAL ION TRANSPORTER (EUROFUNG)"/>
    <property type="match status" value="1"/>
</dbReference>
<dbReference type="GO" id="GO:0015095">
    <property type="term" value="F:magnesium ion transmembrane transporter activity"/>
    <property type="evidence" value="ECO:0007669"/>
    <property type="project" value="TreeGrafter"/>
</dbReference>
<dbReference type="SUPFAM" id="SSF144083">
    <property type="entry name" value="Magnesium transport protein CorA, transmembrane region"/>
    <property type="match status" value="1"/>
</dbReference>
<evidence type="ECO:0000256" key="6">
    <source>
        <dbReference type="SAM" id="MobiDB-lite"/>
    </source>
</evidence>
<dbReference type="Proteomes" id="UP001176059">
    <property type="component" value="Unassembled WGS sequence"/>
</dbReference>
<feature type="region of interest" description="Disordered" evidence="6">
    <location>
        <begin position="1"/>
        <end position="22"/>
    </location>
</feature>
<accession>A0AA38N575</accession>
<name>A0AA38N575_9AGAR</name>
<dbReference type="GO" id="GO:0050897">
    <property type="term" value="F:cobalt ion binding"/>
    <property type="evidence" value="ECO:0007669"/>
    <property type="project" value="TreeGrafter"/>
</dbReference>
<keyword evidence="5" id="KW-0175">Coiled coil</keyword>
<reference evidence="8" key="1">
    <citation type="submission" date="2022-08" db="EMBL/GenBank/DDBJ databases">
        <authorList>
            <consortium name="DOE Joint Genome Institute"/>
            <person name="Min B."/>
            <person name="Sierra-Patev S."/>
            <person name="Naranjo-Ortiz M."/>
            <person name="Looney B."/>
            <person name="Konkel Z."/>
            <person name="Slot J.C."/>
            <person name="Sakamoto Y."/>
            <person name="Steenwyk J.L."/>
            <person name="Rokas A."/>
            <person name="Carro J."/>
            <person name="Camarero S."/>
            <person name="Ferreira P."/>
            <person name="Molpeceres G."/>
            <person name="Ruiz-duenas F.J."/>
            <person name="Serrano A."/>
            <person name="Henrissat B."/>
            <person name="Drula E."/>
            <person name="Hughes K.W."/>
            <person name="Mata J.L."/>
            <person name="Ishikawa N.K."/>
            <person name="Vargas-Isla R."/>
            <person name="Ushijima S."/>
            <person name="Smith C.A."/>
            <person name="Ahrendt S."/>
            <person name="Andreopoulos W."/>
            <person name="He G."/>
            <person name="LaButti K."/>
            <person name="Lipzen A."/>
            <person name="Ng V."/>
            <person name="Riley R."/>
            <person name="Sandor L."/>
            <person name="Barry K."/>
            <person name="Martinez A.T."/>
            <person name="Xiao Y."/>
            <person name="Gibbons J.G."/>
            <person name="Terashima K."/>
            <person name="Hibbett D.S."/>
            <person name="Grigoriev I.V."/>
        </authorList>
    </citation>
    <scope>NUCLEOTIDE SEQUENCE</scope>
    <source>
        <strain evidence="8">ET3784</strain>
    </source>
</reference>
<reference evidence="8" key="2">
    <citation type="journal article" date="2023" name="Proc. Natl. Acad. Sci. U.S.A.">
        <title>A global phylogenomic analysis of the shiitake genus Lentinula.</title>
        <authorList>
            <person name="Sierra-Patev S."/>
            <person name="Min B."/>
            <person name="Naranjo-Ortiz M."/>
            <person name="Looney B."/>
            <person name="Konkel Z."/>
            <person name="Slot J.C."/>
            <person name="Sakamoto Y."/>
            <person name="Steenwyk J.L."/>
            <person name="Rokas A."/>
            <person name="Carro J."/>
            <person name="Camarero S."/>
            <person name="Ferreira P."/>
            <person name="Molpeceres G."/>
            <person name="Ruiz-Duenas F.J."/>
            <person name="Serrano A."/>
            <person name="Henrissat B."/>
            <person name="Drula E."/>
            <person name="Hughes K.W."/>
            <person name="Mata J.L."/>
            <person name="Ishikawa N.K."/>
            <person name="Vargas-Isla R."/>
            <person name="Ushijima S."/>
            <person name="Smith C.A."/>
            <person name="Donoghue J."/>
            <person name="Ahrendt S."/>
            <person name="Andreopoulos W."/>
            <person name="He G."/>
            <person name="LaButti K."/>
            <person name="Lipzen A."/>
            <person name="Ng V."/>
            <person name="Riley R."/>
            <person name="Sandor L."/>
            <person name="Barry K."/>
            <person name="Martinez A.T."/>
            <person name="Xiao Y."/>
            <person name="Gibbons J.G."/>
            <person name="Terashima K."/>
            <person name="Grigoriev I.V."/>
            <person name="Hibbett D."/>
        </authorList>
    </citation>
    <scope>NUCLEOTIDE SEQUENCE</scope>
    <source>
        <strain evidence="8">ET3784</strain>
    </source>
</reference>
<sequence>MTDSQYTRPPPPHRHAGPSAPWPWIDIHDEVDATQLESPLPPIPPLCDHNNCGGCWKGYPQSRFPNWYEHIQRSRIDAAINDYDRSTPCIIHYVNVDTGGFFTNAEKHYVGDGDVEMFWEDIAHELRPSNLRVRALFIQNLSGPVLQMLGAKYNIEPFFFSSSLSLIPSRFQEEVRPGKGDHITITLSFIRVVRGTLSKPLSSIHNLSSTSSTEFDGKALDLMAEHMINTQAPLRIGQGEDKYMLALDLLSVHLIRRNDGLGSTIISYHDQDENATSAPYLHERIRFAGQSVYWQSIFQKSPDPTFVLLTFIWHAMYAWDEALEKLYGHICWMESQIMRSSDMDLTRDLHTIQAHLLHYSSLLEDFQKSIIFVLDTPNPAMDSLSDEERILSRKLLQKECNNLLIEVERLEKSRTMQERRLKNVMNLVFSTVNILDSKRMQDLTEAAVRDSAAMKQIAYLSMIFLPASFVAGVFGMNVKELSGQTLGTLPHYFAAAFPLTAITVWMVIAFQSKHLFRERETNSFWTRLAWPLLRRLGKYMSRAGFIDSSGLKLSAERLDSDDRQVEAIRCLLNQFS</sequence>
<feature type="transmembrane region" description="Helical" evidence="7">
    <location>
        <begin position="489"/>
        <end position="510"/>
    </location>
</feature>
<keyword evidence="9" id="KW-1185">Reference proteome</keyword>
<feature type="coiled-coil region" evidence="5">
    <location>
        <begin position="393"/>
        <end position="427"/>
    </location>
</feature>
<dbReference type="GO" id="GO:0015087">
    <property type="term" value="F:cobalt ion transmembrane transporter activity"/>
    <property type="evidence" value="ECO:0007669"/>
    <property type="project" value="TreeGrafter"/>
</dbReference>
<evidence type="ECO:0000256" key="2">
    <source>
        <dbReference type="ARBA" id="ARBA00022692"/>
    </source>
</evidence>
<evidence type="ECO:0000256" key="3">
    <source>
        <dbReference type="ARBA" id="ARBA00022989"/>
    </source>
</evidence>
<dbReference type="Gene3D" id="1.20.58.340">
    <property type="entry name" value="Magnesium transport protein CorA, transmembrane region"/>
    <property type="match status" value="1"/>
</dbReference>
<gene>
    <name evidence="8" type="ORF">DFJ43DRAFT_1129669</name>
</gene>
<dbReference type="GO" id="GO:0000287">
    <property type="term" value="F:magnesium ion binding"/>
    <property type="evidence" value="ECO:0007669"/>
    <property type="project" value="TreeGrafter"/>
</dbReference>
<keyword evidence="4 7" id="KW-0472">Membrane</keyword>
<dbReference type="AlphaFoldDB" id="A0AA38N575"/>
<evidence type="ECO:0000256" key="5">
    <source>
        <dbReference type="SAM" id="Coils"/>
    </source>
</evidence>
<dbReference type="GO" id="GO:0005886">
    <property type="term" value="C:plasma membrane"/>
    <property type="evidence" value="ECO:0007669"/>
    <property type="project" value="UniProtKB-SubCell"/>
</dbReference>
<evidence type="ECO:0000256" key="7">
    <source>
        <dbReference type="SAM" id="Phobius"/>
    </source>
</evidence>
<dbReference type="InterPro" id="IPR045863">
    <property type="entry name" value="CorA_TM1_TM2"/>
</dbReference>
<organism evidence="8 9">
    <name type="scientific">Lentinula guzmanii</name>
    <dbReference type="NCBI Taxonomy" id="2804957"/>
    <lineage>
        <taxon>Eukaryota</taxon>
        <taxon>Fungi</taxon>
        <taxon>Dikarya</taxon>
        <taxon>Basidiomycota</taxon>
        <taxon>Agaricomycotina</taxon>
        <taxon>Agaricomycetes</taxon>
        <taxon>Agaricomycetidae</taxon>
        <taxon>Agaricales</taxon>
        <taxon>Marasmiineae</taxon>
        <taxon>Omphalotaceae</taxon>
        <taxon>Lentinula</taxon>
    </lineage>
</organism>
<comment type="caution">
    <text evidence="8">The sequence shown here is derived from an EMBL/GenBank/DDBJ whole genome shotgun (WGS) entry which is preliminary data.</text>
</comment>
<protein>
    <submittedName>
        <fullName evidence="8">Cora-like Mg2+ transporter protein-domain-containing protein</fullName>
    </submittedName>
</protein>
<evidence type="ECO:0000313" key="9">
    <source>
        <dbReference type="Proteomes" id="UP001176059"/>
    </source>
</evidence>
<proteinExistence type="predicted"/>
<keyword evidence="3 7" id="KW-1133">Transmembrane helix</keyword>
<dbReference type="PANTHER" id="PTHR46494">
    <property type="entry name" value="CORA FAMILY METAL ION TRANSPORTER (EUROFUNG)"/>
    <property type="match status" value="1"/>
</dbReference>
<evidence type="ECO:0000256" key="1">
    <source>
        <dbReference type="ARBA" id="ARBA00004651"/>
    </source>
</evidence>
<comment type="subcellular location">
    <subcellularLocation>
        <location evidence="1">Cell membrane</location>
        <topology evidence="1">Multi-pass membrane protein</topology>
    </subcellularLocation>
</comment>
<evidence type="ECO:0000313" key="8">
    <source>
        <dbReference type="EMBL" id="KAJ3736577.1"/>
    </source>
</evidence>
<dbReference type="InterPro" id="IPR002523">
    <property type="entry name" value="MgTranspt_CorA/ZnTranspt_ZntB"/>
</dbReference>
<evidence type="ECO:0000256" key="4">
    <source>
        <dbReference type="ARBA" id="ARBA00023136"/>
    </source>
</evidence>
<dbReference type="EMBL" id="JANVFO010000005">
    <property type="protein sequence ID" value="KAJ3736577.1"/>
    <property type="molecule type" value="Genomic_DNA"/>
</dbReference>
<dbReference type="Pfam" id="PF01544">
    <property type="entry name" value="CorA"/>
    <property type="match status" value="1"/>
</dbReference>
<keyword evidence="2 7" id="KW-0812">Transmembrane</keyword>